<dbReference type="HOGENOM" id="CLU_031812_1_0_9"/>
<dbReference type="PIRSF" id="PIRSF037226">
    <property type="entry name" value="Amidohydrolase_ACY1L2_prd"/>
    <property type="match status" value="1"/>
</dbReference>
<dbReference type="InterPro" id="IPR017439">
    <property type="entry name" value="Amidohydrolase"/>
</dbReference>
<name>D5Q2M8_CLODI</name>
<dbReference type="PANTHER" id="PTHR30575:SF0">
    <property type="entry name" value="XAA-ARG DIPEPTIDASE"/>
    <property type="match status" value="1"/>
</dbReference>
<dbReference type="EMBL" id="ADNX01000031">
    <property type="protein sequence ID" value="EFH07751.1"/>
    <property type="molecule type" value="Genomic_DNA"/>
</dbReference>
<dbReference type="CDD" id="cd05672">
    <property type="entry name" value="M20_ACY1L2-like"/>
    <property type="match status" value="1"/>
</dbReference>
<sequence>MGGKIGMKERIIQVADSKKEKILGLCQSLYDEPEIALQEYKSAKKIAEFLREEGFDVEENLAGMATAFKATKKNGDGPKIAFIAEYDALPGNGHACGHHLIASMGVGAGIALSSILDTYKGEVSIIGTPAEETGDGKPYLIEHGVFDGYDAAMMIHPNSKTCVTPEIIAIGGLDFIFTGKASHAGAKPYNGINALDAVVLLYNNINALRQQLIDGTRIHGIILEAGTAANVIPDMGKVRLEIRAKEQNYFDEVVEKVKNCARGAAIATGCELEFYHFEPTCQGLNENKVLVEIFTKVMEEFGIYEDEQVLLGSTDMGNLSQIMPCIHPLMKFSENGEELHTKEFLEASINPYAKDRVIDGIKILALTGFNLFENSELLKKMKEE</sequence>
<dbReference type="InterPro" id="IPR002933">
    <property type="entry name" value="Peptidase_M20"/>
</dbReference>
<dbReference type="GO" id="GO:0046657">
    <property type="term" value="P:folic acid catabolic process"/>
    <property type="evidence" value="ECO:0007669"/>
    <property type="project" value="TreeGrafter"/>
</dbReference>
<keyword evidence="3" id="KW-0378">Hydrolase</keyword>
<accession>D5Q2M8</accession>
<dbReference type="Pfam" id="PF07687">
    <property type="entry name" value="M20_dimer"/>
    <property type="match status" value="1"/>
</dbReference>
<dbReference type="Pfam" id="PF01546">
    <property type="entry name" value="Peptidase_M20"/>
    <property type="match status" value="1"/>
</dbReference>
<dbReference type="InterPro" id="IPR011650">
    <property type="entry name" value="Peptidase_M20_dimer"/>
</dbReference>
<dbReference type="Gene3D" id="3.40.630.10">
    <property type="entry name" value="Zn peptidases"/>
    <property type="match status" value="1"/>
</dbReference>
<dbReference type="Gene3D" id="3.30.70.360">
    <property type="match status" value="1"/>
</dbReference>
<gene>
    <name evidence="3" type="ORF">HMPREF0220_1160</name>
</gene>
<dbReference type="InterPro" id="IPR052030">
    <property type="entry name" value="Peptidase_M20/M20A_hydrolases"/>
</dbReference>
<comment type="caution">
    <text evidence="3">The sequence shown here is derived from an EMBL/GenBank/DDBJ whole genome shotgun (WGS) entry which is preliminary data.</text>
</comment>
<dbReference type="AlphaFoldDB" id="D5Q2M8"/>
<dbReference type="GO" id="GO:0071713">
    <property type="term" value="F:para-aminobenzoyl-glutamate hydrolase activity"/>
    <property type="evidence" value="ECO:0007669"/>
    <property type="project" value="TreeGrafter"/>
</dbReference>
<dbReference type="InterPro" id="IPR017144">
    <property type="entry name" value="Xaa-Arg_dipeptidase"/>
</dbReference>
<reference evidence="3 4" key="1">
    <citation type="submission" date="2010-05" db="EMBL/GenBank/DDBJ databases">
        <authorList>
            <person name="Qin X."/>
            <person name="Bachman B."/>
            <person name="Battles P."/>
            <person name="Bell A."/>
            <person name="Bess C."/>
            <person name="Bickham C."/>
            <person name="Chaboub L."/>
            <person name="Chen D."/>
            <person name="Coyle M."/>
            <person name="Deiros D.R."/>
            <person name="Dinh H."/>
            <person name="Forbes L."/>
            <person name="Fowler G."/>
            <person name="Francisco L."/>
            <person name="Fu Q."/>
            <person name="Gubbala S."/>
            <person name="Hale W."/>
            <person name="Han Y."/>
            <person name="Hemphill L."/>
            <person name="Highlander S.K."/>
            <person name="Hirani K."/>
            <person name="Hogues M."/>
            <person name="Jackson L."/>
            <person name="Jakkamsetti A."/>
            <person name="Javaid M."/>
            <person name="Jiang H."/>
            <person name="Korchina V."/>
            <person name="Kovar C."/>
            <person name="Lara F."/>
            <person name="Lee S."/>
            <person name="Mata R."/>
            <person name="Mathew T."/>
            <person name="Moen C."/>
            <person name="Morales K."/>
            <person name="Munidasa M."/>
            <person name="Nazareth L."/>
            <person name="Ngo R."/>
            <person name="Nguyen L."/>
            <person name="Okwuonu G."/>
            <person name="Ongeri F."/>
            <person name="Patil S."/>
            <person name="Petrosino J."/>
            <person name="Pham C."/>
            <person name="Pham P."/>
            <person name="Pu L.-L."/>
            <person name="Puazo M."/>
            <person name="Raj R."/>
            <person name="Reid J."/>
            <person name="Rouhana J."/>
            <person name="Saada N."/>
            <person name="Shang Y."/>
            <person name="Simmons D."/>
            <person name="Thornton R."/>
            <person name="Warren J."/>
            <person name="Weissenberger G."/>
            <person name="Zhang J."/>
            <person name="Zhang L."/>
            <person name="Zhou C."/>
            <person name="Zhu D."/>
            <person name="Muzny D."/>
            <person name="Worley K."/>
            <person name="Gibbs R."/>
        </authorList>
    </citation>
    <scope>NUCLEOTIDE SEQUENCE [LARGE SCALE GENOMIC DNA]</scope>
    <source>
        <strain evidence="3 4">NAP08</strain>
    </source>
</reference>
<protein>
    <recommendedName>
        <fullName evidence="1">Peptidase M20 domain-containing protein 2</fullName>
    </recommendedName>
</protein>
<evidence type="ECO:0000313" key="4">
    <source>
        <dbReference type="Proteomes" id="UP000003227"/>
    </source>
</evidence>
<evidence type="ECO:0000313" key="3">
    <source>
        <dbReference type="EMBL" id="EFH07751.1"/>
    </source>
</evidence>
<comment type="similarity">
    <text evidence="1">Belongs to the peptidase M20A family.</text>
</comment>
<dbReference type="SUPFAM" id="SSF55031">
    <property type="entry name" value="Bacterial exopeptidase dimerisation domain"/>
    <property type="match status" value="1"/>
</dbReference>
<evidence type="ECO:0000259" key="2">
    <source>
        <dbReference type="Pfam" id="PF07687"/>
    </source>
</evidence>
<dbReference type="SUPFAM" id="SSF53187">
    <property type="entry name" value="Zn-dependent exopeptidases"/>
    <property type="match status" value="1"/>
</dbReference>
<dbReference type="NCBIfam" id="TIGR01891">
    <property type="entry name" value="amidohydrolases"/>
    <property type="match status" value="1"/>
</dbReference>
<dbReference type="GO" id="GO:0016805">
    <property type="term" value="F:dipeptidase activity"/>
    <property type="evidence" value="ECO:0007669"/>
    <property type="project" value="InterPro"/>
</dbReference>
<dbReference type="GO" id="GO:0005737">
    <property type="term" value="C:cytoplasm"/>
    <property type="evidence" value="ECO:0007669"/>
    <property type="project" value="TreeGrafter"/>
</dbReference>
<feature type="domain" description="Peptidase M20 dimerisation" evidence="2">
    <location>
        <begin position="172"/>
        <end position="262"/>
    </location>
</feature>
<proteinExistence type="inferred from homology"/>
<organism evidence="3 4">
    <name type="scientific">Clostridioides difficile NAP08</name>
    <dbReference type="NCBI Taxonomy" id="525259"/>
    <lineage>
        <taxon>Bacteria</taxon>
        <taxon>Bacillati</taxon>
        <taxon>Bacillota</taxon>
        <taxon>Clostridia</taxon>
        <taxon>Peptostreptococcales</taxon>
        <taxon>Peptostreptococcaceae</taxon>
        <taxon>Clostridioides</taxon>
    </lineage>
</organism>
<dbReference type="InterPro" id="IPR036264">
    <property type="entry name" value="Bact_exopeptidase_dim_dom"/>
</dbReference>
<dbReference type="PANTHER" id="PTHR30575">
    <property type="entry name" value="PEPTIDASE M20"/>
    <property type="match status" value="1"/>
</dbReference>
<evidence type="ECO:0000256" key="1">
    <source>
        <dbReference type="PIRNR" id="PIRNR037226"/>
    </source>
</evidence>
<dbReference type="FunFam" id="3.30.70.360:FF:000004">
    <property type="entry name" value="Peptidase M20 domain-containing protein 2"/>
    <property type="match status" value="1"/>
</dbReference>
<dbReference type="Proteomes" id="UP000003227">
    <property type="component" value="Unassembled WGS sequence"/>
</dbReference>